<dbReference type="SUPFAM" id="SSF50331">
    <property type="entry name" value="MOP-like"/>
    <property type="match status" value="1"/>
</dbReference>
<gene>
    <name evidence="1" type="ORF">NCTC10124_00195</name>
</gene>
<dbReference type="InterPro" id="IPR012340">
    <property type="entry name" value="NA-bd_OB-fold"/>
</dbReference>
<dbReference type="AlphaFoldDB" id="A0A3B0PRM0"/>
<dbReference type="EMBL" id="LS991953">
    <property type="protein sequence ID" value="SYV92471.1"/>
    <property type="molecule type" value="Genomic_DNA"/>
</dbReference>
<accession>A0A3B0PRM0</accession>
<evidence type="ECO:0000313" key="1">
    <source>
        <dbReference type="EMBL" id="SYV92471.1"/>
    </source>
</evidence>
<evidence type="ECO:0008006" key="3">
    <source>
        <dbReference type="Google" id="ProtNLM"/>
    </source>
</evidence>
<reference evidence="2" key="1">
    <citation type="submission" date="2018-06" db="EMBL/GenBank/DDBJ databases">
        <authorList>
            <consortium name="Pathogen Informatics"/>
        </authorList>
    </citation>
    <scope>NUCLEOTIDE SEQUENCE [LARGE SCALE GENOMIC DNA]</scope>
    <source>
        <strain evidence="2">NCTC10124</strain>
    </source>
</reference>
<sequence length="107" mass="12451">MPDVDIVFGIRPQDIYLTNDDYPNSDPTYFVEVVRSELLGNEIQYVGVIKELQKEIVFITDTYNKFKPGQVTKISIIPDRIHIFDKQTTISLTSEFNYETLSSLKNW</sequence>
<dbReference type="Proteomes" id="UP000259328">
    <property type="component" value="Chromosome"/>
</dbReference>
<dbReference type="InterPro" id="IPR008995">
    <property type="entry name" value="Mo/tungstate-bd_C_term_dom"/>
</dbReference>
<dbReference type="Gene3D" id="2.40.50.140">
    <property type="entry name" value="Nucleic acid-binding proteins"/>
    <property type="match status" value="1"/>
</dbReference>
<protein>
    <recommendedName>
        <fullName evidence="3">Transport-associated OB type 2 domain-containing protein</fullName>
    </recommendedName>
</protein>
<evidence type="ECO:0000313" key="2">
    <source>
        <dbReference type="Proteomes" id="UP000259328"/>
    </source>
</evidence>
<name>A0A3B0PRM0_MYCSY</name>
<organism evidence="1 2">
    <name type="scientific">Mycoplasmopsis synoviae</name>
    <name type="common">Mycoplasma synoviae</name>
    <dbReference type="NCBI Taxonomy" id="2109"/>
    <lineage>
        <taxon>Bacteria</taxon>
        <taxon>Bacillati</taxon>
        <taxon>Mycoplasmatota</taxon>
        <taxon>Mycoplasmoidales</taxon>
        <taxon>Metamycoplasmataceae</taxon>
        <taxon>Mycoplasmopsis</taxon>
    </lineage>
</organism>
<dbReference type="Gene3D" id="2.40.50.100">
    <property type="match status" value="1"/>
</dbReference>
<proteinExistence type="predicted"/>
<feature type="non-terminal residue" evidence="1">
    <location>
        <position position="107"/>
    </location>
</feature>